<name>A0A8S9HBJ9_BRACR</name>
<feature type="compositionally biased region" description="Basic residues" evidence="1">
    <location>
        <begin position="25"/>
        <end position="38"/>
    </location>
</feature>
<evidence type="ECO:0000256" key="1">
    <source>
        <dbReference type="SAM" id="MobiDB-lite"/>
    </source>
</evidence>
<proteinExistence type="predicted"/>
<reference evidence="2" key="1">
    <citation type="submission" date="2019-12" db="EMBL/GenBank/DDBJ databases">
        <title>Genome sequencing and annotation of Brassica cretica.</title>
        <authorList>
            <person name="Studholme D.J."/>
            <person name="Sarris P.F."/>
        </authorList>
    </citation>
    <scope>NUCLEOTIDE SEQUENCE</scope>
    <source>
        <strain evidence="2">PFS-001/15</strain>
        <tissue evidence="2">Leaf</tissue>
    </source>
</reference>
<accession>A0A8S9HBJ9</accession>
<organism evidence="2 3">
    <name type="scientific">Brassica cretica</name>
    <name type="common">Mustard</name>
    <dbReference type="NCBI Taxonomy" id="69181"/>
    <lineage>
        <taxon>Eukaryota</taxon>
        <taxon>Viridiplantae</taxon>
        <taxon>Streptophyta</taxon>
        <taxon>Embryophyta</taxon>
        <taxon>Tracheophyta</taxon>
        <taxon>Spermatophyta</taxon>
        <taxon>Magnoliopsida</taxon>
        <taxon>eudicotyledons</taxon>
        <taxon>Gunneridae</taxon>
        <taxon>Pentapetalae</taxon>
        <taxon>rosids</taxon>
        <taxon>malvids</taxon>
        <taxon>Brassicales</taxon>
        <taxon>Brassicaceae</taxon>
        <taxon>Brassiceae</taxon>
        <taxon>Brassica</taxon>
    </lineage>
</organism>
<comment type="caution">
    <text evidence="2">The sequence shown here is derived from an EMBL/GenBank/DDBJ whole genome shotgun (WGS) entry which is preliminary data.</text>
</comment>
<feature type="region of interest" description="Disordered" evidence="1">
    <location>
        <begin position="1"/>
        <end position="38"/>
    </location>
</feature>
<evidence type="ECO:0000313" key="3">
    <source>
        <dbReference type="Proteomes" id="UP000712281"/>
    </source>
</evidence>
<dbReference type="AlphaFoldDB" id="A0A8S9HBJ9"/>
<evidence type="ECO:0000313" key="2">
    <source>
        <dbReference type="EMBL" id="KAF2555885.1"/>
    </source>
</evidence>
<gene>
    <name evidence="2" type="ORF">F2Q68_00015989</name>
</gene>
<feature type="compositionally biased region" description="Basic and acidic residues" evidence="1">
    <location>
        <begin position="1"/>
        <end position="16"/>
    </location>
</feature>
<protein>
    <submittedName>
        <fullName evidence="2">Uncharacterized protein</fullName>
    </submittedName>
</protein>
<sequence length="202" mass="23038">MQGGVEESKTLDEGSVRLKAIAAGSRHHRKRRRPWERKSSRRLRANKLLLTDNKEAQWLQGSYLLGRCEARSSKARRFQLKLRVEESKESLPGKGTSKFPVKFSLCSNGLKEQVSHRKRRIHNLHFKTNEESKTLEEGSVRLRSLLFRIAIGNHHKSSSSMEEEKAREDVFSDIEECSCLASLGDFDAVAGFRFTVPLSSIL</sequence>
<dbReference type="EMBL" id="QGKW02001940">
    <property type="protein sequence ID" value="KAF2555885.1"/>
    <property type="molecule type" value="Genomic_DNA"/>
</dbReference>
<dbReference type="Proteomes" id="UP000712281">
    <property type="component" value="Unassembled WGS sequence"/>
</dbReference>